<evidence type="ECO:0000313" key="2">
    <source>
        <dbReference type="Proteomes" id="UP000184509"/>
    </source>
</evidence>
<dbReference type="RefSeq" id="WP_073404082.1">
    <property type="nucleotide sequence ID" value="NZ_FQTV01000023.1"/>
</dbReference>
<dbReference type="AlphaFoldDB" id="A0A1M5H1H5"/>
<dbReference type="Proteomes" id="UP000184509">
    <property type="component" value="Unassembled WGS sequence"/>
</dbReference>
<dbReference type="OrthoDB" id="1467641at2"/>
<dbReference type="STRING" id="1297750.SAMN05444405_12330"/>
<reference evidence="1 2" key="1">
    <citation type="submission" date="2016-11" db="EMBL/GenBank/DDBJ databases">
        <authorList>
            <person name="Jaros S."/>
            <person name="Januszkiewicz K."/>
            <person name="Wedrychowicz H."/>
        </authorList>
    </citation>
    <scope>NUCLEOTIDE SEQUENCE [LARGE SCALE GENOMIC DNA]</scope>
    <source>
        <strain evidence="1 2">DSM 26991</strain>
    </source>
</reference>
<gene>
    <name evidence="1" type="ORF">SAMN05444405_12330</name>
</gene>
<proteinExistence type="predicted"/>
<evidence type="ECO:0000313" key="1">
    <source>
        <dbReference type="EMBL" id="SHG09790.1"/>
    </source>
</evidence>
<organism evidence="1 2">
    <name type="scientific">Bacteroides luti</name>
    <dbReference type="NCBI Taxonomy" id="1297750"/>
    <lineage>
        <taxon>Bacteria</taxon>
        <taxon>Pseudomonadati</taxon>
        <taxon>Bacteroidota</taxon>
        <taxon>Bacteroidia</taxon>
        <taxon>Bacteroidales</taxon>
        <taxon>Bacteroidaceae</taxon>
        <taxon>Bacteroides</taxon>
    </lineage>
</organism>
<accession>A0A1M5H1H5</accession>
<dbReference type="EMBL" id="FQTV01000023">
    <property type="protein sequence ID" value="SHG09790.1"/>
    <property type="molecule type" value="Genomic_DNA"/>
</dbReference>
<keyword evidence="2" id="KW-1185">Reference proteome</keyword>
<name>A0A1M5H1H5_9BACE</name>
<sequence length="104" mass="12261">MDTDDLTDEAYEAIIFEAENFHHDLTLQFGLLSYNCEDEEEYIESSKKLIKQLLKCNNSELEDIFFEDIPTKSELNRVLKRIKDNILNVENNTYKCTTNTDEDE</sequence>
<protein>
    <submittedName>
        <fullName evidence="1">Uncharacterized protein</fullName>
    </submittedName>
</protein>